<dbReference type="InterPro" id="IPR013783">
    <property type="entry name" value="Ig-like_fold"/>
</dbReference>
<dbReference type="InterPro" id="IPR029058">
    <property type="entry name" value="AB_hydrolase_fold"/>
</dbReference>
<evidence type="ECO:0000259" key="3">
    <source>
        <dbReference type="PROSITE" id="PS50093"/>
    </source>
</evidence>
<dbReference type="NCBIfam" id="TIGR01840">
    <property type="entry name" value="esterase_phb"/>
    <property type="match status" value="1"/>
</dbReference>
<dbReference type="InterPro" id="IPR035986">
    <property type="entry name" value="PKD_dom_sf"/>
</dbReference>
<dbReference type="PANTHER" id="PTHR43037">
    <property type="entry name" value="UNNAMED PRODUCT-RELATED"/>
    <property type="match status" value="1"/>
</dbReference>
<dbReference type="AlphaFoldDB" id="A0A8J7YBF6"/>
<dbReference type="GO" id="GO:0005576">
    <property type="term" value="C:extracellular region"/>
    <property type="evidence" value="ECO:0007669"/>
    <property type="project" value="InterPro"/>
</dbReference>
<feature type="domain" description="PKD" evidence="3">
    <location>
        <begin position="347"/>
        <end position="419"/>
    </location>
</feature>
<dbReference type="Gene3D" id="2.60.40.10">
    <property type="entry name" value="Immunoglobulins"/>
    <property type="match status" value="1"/>
</dbReference>
<evidence type="ECO:0000313" key="4">
    <source>
        <dbReference type="EMBL" id="MBX0302955.1"/>
    </source>
</evidence>
<accession>A0A8J7YBF6</accession>
<name>A0A8J7YBF6_9EURY</name>
<dbReference type="SUPFAM" id="SSF53474">
    <property type="entry name" value="alpha/beta-Hydrolases"/>
    <property type="match status" value="1"/>
</dbReference>
<sequence>MRTESTTELPGEHDGTPAVEPLVSALPEEHSVHRTTAGEELEYKTFVPTGYDESEAVPLVVMLHGCLQTPADFARGTRMNEIAERETFIVVYPAQSRRRNFQLCWTWFEDDDTSRGEGEAAILADLTEQLTTEFAIDDERVFVAGLSAGASMASNLVVAYPDTFAAAGIHSGLGYDAAESVDEATAVMDDPSQYDPQAKGTAAHEAMGDLSRVVPTIVVHGSADRIVDPEHGSHAAEQATQMNDLADNGTDDDSIEYVPDRLVRGTSEGGALSRQFTRAEFHDGHERPVVVEYVVEGMGHAWSGGNPGGSFVDAFGPNASELFWAFFASHGTARRPVADATSVVTDVGESIPFYGRGSYDPDGSVVRYEWEFGDGETATGHTVSHAYGEPGEYTVTLTVHDDSGATATDTRTVHIEGQS</sequence>
<dbReference type="Pfam" id="PF10503">
    <property type="entry name" value="Esterase_PHB"/>
    <property type="match status" value="1"/>
</dbReference>
<dbReference type="SUPFAM" id="SSF49299">
    <property type="entry name" value="PKD domain"/>
    <property type="match status" value="1"/>
</dbReference>
<keyword evidence="5" id="KW-1185">Reference proteome</keyword>
<gene>
    <name evidence="4" type="ORF">EGD98_04625</name>
</gene>
<dbReference type="SMART" id="SM00089">
    <property type="entry name" value="PKD"/>
    <property type="match status" value="1"/>
</dbReference>
<organism evidence="4 5">
    <name type="scientific">Haloarcula salinisoli</name>
    <dbReference type="NCBI Taxonomy" id="2487746"/>
    <lineage>
        <taxon>Archaea</taxon>
        <taxon>Methanobacteriati</taxon>
        <taxon>Methanobacteriota</taxon>
        <taxon>Stenosarchaea group</taxon>
        <taxon>Halobacteria</taxon>
        <taxon>Halobacteriales</taxon>
        <taxon>Haloarculaceae</taxon>
        <taxon>Haloarcula</taxon>
    </lineage>
</organism>
<dbReference type="InterPro" id="IPR022409">
    <property type="entry name" value="PKD/Chitinase_dom"/>
</dbReference>
<dbReference type="PANTHER" id="PTHR43037:SF1">
    <property type="entry name" value="BLL1128 PROTEIN"/>
    <property type="match status" value="1"/>
</dbReference>
<dbReference type="GO" id="GO:0016787">
    <property type="term" value="F:hydrolase activity"/>
    <property type="evidence" value="ECO:0007669"/>
    <property type="project" value="UniProtKB-KW"/>
</dbReference>
<dbReference type="PROSITE" id="PS50093">
    <property type="entry name" value="PKD"/>
    <property type="match status" value="1"/>
</dbReference>
<dbReference type="InterPro" id="IPR050955">
    <property type="entry name" value="Plant_Biomass_Hydrol_Est"/>
</dbReference>
<dbReference type="EMBL" id="RKLQ01000001">
    <property type="protein sequence ID" value="MBX0302955.1"/>
    <property type="molecule type" value="Genomic_DNA"/>
</dbReference>
<comment type="caution">
    <text evidence="4">The sequence shown here is derived from an EMBL/GenBank/DDBJ whole genome shotgun (WGS) entry which is preliminary data.</text>
</comment>
<proteinExistence type="predicted"/>
<evidence type="ECO:0000256" key="2">
    <source>
        <dbReference type="ARBA" id="ARBA00022801"/>
    </source>
</evidence>
<dbReference type="InterPro" id="IPR000601">
    <property type="entry name" value="PKD_dom"/>
</dbReference>
<dbReference type="Gene3D" id="3.40.50.1820">
    <property type="entry name" value="alpha/beta hydrolase"/>
    <property type="match status" value="1"/>
</dbReference>
<protein>
    <submittedName>
        <fullName evidence="4">PHB depolymerase family esterase</fullName>
    </submittedName>
</protein>
<dbReference type="CDD" id="cd00146">
    <property type="entry name" value="PKD"/>
    <property type="match status" value="1"/>
</dbReference>
<dbReference type="InterPro" id="IPR010126">
    <property type="entry name" value="Esterase_phb"/>
</dbReference>
<dbReference type="Pfam" id="PF18911">
    <property type="entry name" value="PKD_4"/>
    <property type="match status" value="1"/>
</dbReference>
<dbReference type="Proteomes" id="UP000783863">
    <property type="component" value="Unassembled WGS sequence"/>
</dbReference>
<keyword evidence="1" id="KW-0732">Signal</keyword>
<dbReference type="RefSeq" id="WP_220587181.1">
    <property type="nucleotide sequence ID" value="NZ_RKLQ01000001.1"/>
</dbReference>
<reference evidence="4" key="1">
    <citation type="submission" date="2021-06" db="EMBL/GenBank/DDBJ databases">
        <title>Halomicroarcula sp. F24A a new haloarchaeum isolated from saline soil.</title>
        <authorList>
            <person name="Duran-Viseras A."/>
            <person name="Sanchez-Porro C."/>
            <person name="Ventosa A."/>
        </authorList>
    </citation>
    <scope>NUCLEOTIDE SEQUENCE</scope>
    <source>
        <strain evidence="4">F24A</strain>
    </source>
</reference>
<keyword evidence="2" id="KW-0378">Hydrolase</keyword>
<evidence type="ECO:0000256" key="1">
    <source>
        <dbReference type="ARBA" id="ARBA00022729"/>
    </source>
</evidence>
<evidence type="ECO:0000313" key="5">
    <source>
        <dbReference type="Proteomes" id="UP000783863"/>
    </source>
</evidence>